<dbReference type="Proteomes" id="UP000237295">
    <property type="component" value="Unassembled WGS sequence"/>
</dbReference>
<evidence type="ECO:0000313" key="1">
    <source>
        <dbReference type="EMBL" id="POQ04781.1"/>
    </source>
</evidence>
<protein>
    <submittedName>
        <fullName evidence="1">Uncharacterized protein</fullName>
    </submittedName>
</protein>
<evidence type="ECO:0000313" key="2">
    <source>
        <dbReference type="Proteomes" id="UP000237295"/>
    </source>
</evidence>
<proteinExistence type="predicted"/>
<comment type="caution">
    <text evidence="1">The sequence shown here is derived from an EMBL/GenBank/DDBJ whole genome shotgun (WGS) entry which is preliminary data.</text>
</comment>
<sequence length="80" mass="8777">MMMMSFAGACTSSADRKATRQACVQCRGAECVGHSGVEDNRKPIKERVAENFLQSKHLSKLTGKLQLQITGLKSEITSFE</sequence>
<reference evidence="1 2" key="1">
    <citation type="submission" date="2017-03" db="EMBL/GenBank/DDBJ databases">
        <authorList>
            <person name="Hulin M.T."/>
        </authorList>
    </citation>
    <scope>NUCLEOTIDE SEQUENCE [LARGE SCALE GENOMIC DNA]</scope>
    <source>
        <strain evidence="1 2">5264</strain>
    </source>
</reference>
<dbReference type="AlphaFoldDB" id="A0AAE5S9E1"/>
<gene>
    <name evidence="1" type="ORF">CXB42_06345</name>
</gene>
<accession>A0AAE5S9E1</accession>
<name>A0AAE5S9E1_PSESY</name>
<dbReference type="EMBL" id="NBAQ01000003">
    <property type="protein sequence ID" value="POQ04781.1"/>
    <property type="molecule type" value="Genomic_DNA"/>
</dbReference>
<organism evidence="1 2">
    <name type="scientific">Pseudomonas syringae pv. syringae</name>
    <dbReference type="NCBI Taxonomy" id="321"/>
    <lineage>
        <taxon>Bacteria</taxon>
        <taxon>Pseudomonadati</taxon>
        <taxon>Pseudomonadota</taxon>
        <taxon>Gammaproteobacteria</taxon>
        <taxon>Pseudomonadales</taxon>
        <taxon>Pseudomonadaceae</taxon>
        <taxon>Pseudomonas</taxon>
        <taxon>Pseudomonas syringae</taxon>
    </lineage>
</organism>